<dbReference type="InterPro" id="IPR036291">
    <property type="entry name" value="NAD(P)-bd_dom_sf"/>
</dbReference>
<organism evidence="2 3">
    <name type="scientific">Niastella vici</name>
    <dbReference type="NCBI Taxonomy" id="1703345"/>
    <lineage>
        <taxon>Bacteria</taxon>
        <taxon>Pseudomonadati</taxon>
        <taxon>Bacteroidota</taxon>
        <taxon>Chitinophagia</taxon>
        <taxon>Chitinophagales</taxon>
        <taxon>Chitinophagaceae</taxon>
        <taxon>Niastella</taxon>
    </lineage>
</organism>
<comment type="caution">
    <text evidence="2">The sequence shown here is derived from an EMBL/GenBank/DDBJ whole genome shotgun (WGS) entry which is preliminary data.</text>
</comment>
<dbReference type="PANTHER" id="PTHR14097:SF7">
    <property type="entry name" value="OXIDOREDUCTASE HTATIP2"/>
    <property type="match status" value="1"/>
</dbReference>
<feature type="domain" description="NAD(P)-binding" evidence="1">
    <location>
        <begin position="10"/>
        <end position="121"/>
    </location>
</feature>
<dbReference type="InterPro" id="IPR016040">
    <property type="entry name" value="NAD(P)-bd_dom"/>
</dbReference>
<protein>
    <submittedName>
        <fullName evidence="2">Semialdehyde dehydrogenase</fullName>
    </submittedName>
</protein>
<sequence>MHRKTAVVLGATGLIGQHLVQELLQNEFFSKVRILVRRPFSIDNPKADIQVVDFNDEKDIAAKIDIGDVIFCCIGTTRKKVKGNKTEYRKVDYDIPIITARLGVQHGFNQFLIVSAIGANPLAANFYLQLKGCIEEDVTALPFESIHIFRPSLLLGKREEFRAGEKIGQAFMKGISFLLLGAWRKYRAIPAATVAKAMVAAANKEEAGVHLYEYDEMRKLLMG</sequence>
<dbReference type="RefSeq" id="WP_081155717.1">
    <property type="nucleotide sequence ID" value="NZ_LVYD01000113.1"/>
</dbReference>
<dbReference type="Gene3D" id="3.40.50.720">
    <property type="entry name" value="NAD(P)-binding Rossmann-like Domain"/>
    <property type="match status" value="1"/>
</dbReference>
<evidence type="ECO:0000259" key="1">
    <source>
        <dbReference type="Pfam" id="PF13460"/>
    </source>
</evidence>
<dbReference type="AlphaFoldDB" id="A0A1V9FHI1"/>
<reference evidence="2 3" key="1">
    <citation type="submission" date="2016-03" db="EMBL/GenBank/DDBJ databases">
        <title>Niastella vici sp. nov., isolated from farmland soil.</title>
        <authorList>
            <person name="Chen L."/>
            <person name="Wang D."/>
            <person name="Yang S."/>
            <person name="Wang G."/>
        </authorList>
    </citation>
    <scope>NUCLEOTIDE SEQUENCE [LARGE SCALE GENOMIC DNA]</scope>
    <source>
        <strain evidence="2 3">DJ57</strain>
    </source>
</reference>
<proteinExistence type="predicted"/>
<dbReference type="Proteomes" id="UP000192796">
    <property type="component" value="Unassembled WGS sequence"/>
</dbReference>
<dbReference type="PANTHER" id="PTHR14097">
    <property type="entry name" value="OXIDOREDUCTASE HTATIP2"/>
    <property type="match status" value="1"/>
</dbReference>
<gene>
    <name evidence="2" type="ORF">A3860_09310</name>
</gene>
<accession>A0A1V9FHI1</accession>
<evidence type="ECO:0000313" key="2">
    <source>
        <dbReference type="EMBL" id="OQP57812.1"/>
    </source>
</evidence>
<keyword evidence="3" id="KW-1185">Reference proteome</keyword>
<dbReference type="SUPFAM" id="SSF51735">
    <property type="entry name" value="NAD(P)-binding Rossmann-fold domains"/>
    <property type="match status" value="1"/>
</dbReference>
<dbReference type="STRING" id="1703345.A3860_09310"/>
<evidence type="ECO:0000313" key="3">
    <source>
        <dbReference type="Proteomes" id="UP000192796"/>
    </source>
</evidence>
<dbReference type="Pfam" id="PF13460">
    <property type="entry name" value="NAD_binding_10"/>
    <property type="match status" value="1"/>
</dbReference>
<name>A0A1V9FHI1_9BACT</name>
<dbReference type="EMBL" id="LVYD01000113">
    <property type="protein sequence ID" value="OQP57812.1"/>
    <property type="molecule type" value="Genomic_DNA"/>
</dbReference>
<dbReference type="OrthoDB" id="9798632at2"/>